<dbReference type="Pfam" id="PF00005">
    <property type="entry name" value="ABC_tran"/>
    <property type="match status" value="1"/>
</dbReference>
<dbReference type="InterPro" id="IPR003439">
    <property type="entry name" value="ABC_transporter-like_ATP-bd"/>
</dbReference>
<keyword evidence="2" id="KW-0813">Transport</keyword>
<evidence type="ECO:0000256" key="1">
    <source>
        <dbReference type="ARBA" id="ARBA00005417"/>
    </source>
</evidence>
<name>A0A239H3F2_9ACTN</name>
<dbReference type="FunFam" id="3.40.50.300:FF:000016">
    <property type="entry name" value="Oligopeptide ABC transporter ATP-binding component"/>
    <property type="match status" value="1"/>
</dbReference>
<evidence type="ECO:0000256" key="3">
    <source>
        <dbReference type="ARBA" id="ARBA00022741"/>
    </source>
</evidence>
<sequence>MTIPQQSTADGSDALLKVSGLVKHFPITKGLLRRQVGAVKAVDGIDFHVNPGETLGVVGESGCGKSTMGRLITRLLEPTGGKIEFEGRDITHLGTAGMRPLRRDVQMIFQDPYSSLNPRHTVGTIVGAPFRLQKVQTENGVKREVQNLLELVGLNPEHYNRYPHEFSGGQRQRIGIARALALKPKLVVADEPVSALDVSIQAQVVNLLDDLQSELGLTYVIIAHDLSVIRHVSDRIAVMYLGKIVEVADREDLYTKPMHPYTNALLSAVPVPDPKRRAKRERILLTGDVPSPISPPSGCRFHTRCWKATEVCKTTEPPLVTLATGHEVACHHPENTGDSGDSGGGTAGKTAEKA</sequence>
<dbReference type="SUPFAM" id="SSF52540">
    <property type="entry name" value="P-loop containing nucleoside triphosphate hydrolases"/>
    <property type="match status" value="1"/>
</dbReference>
<feature type="region of interest" description="Disordered" evidence="5">
    <location>
        <begin position="330"/>
        <end position="354"/>
    </location>
</feature>
<keyword evidence="8" id="KW-1185">Reference proteome</keyword>
<dbReference type="GO" id="GO:0055085">
    <property type="term" value="P:transmembrane transport"/>
    <property type="evidence" value="ECO:0007669"/>
    <property type="project" value="UniProtKB-ARBA"/>
</dbReference>
<dbReference type="NCBIfam" id="NF008453">
    <property type="entry name" value="PRK11308.1"/>
    <property type="match status" value="1"/>
</dbReference>
<evidence type="ECO:0000259" key="6">
    <source>
        <dbReference type="PROSITE" id="PS50893"/>
    </source>
</evidence>
<dbReference type="InterPro" id="IPR027417">
    <property type="entry name" value="P-loop_NTPase"/>
</dbReference>
<dbReference type="GO" id="GO:0016887">
    <property type="term" value="F:ATP hydrolysis activity"/>
    <property type="evidence" value="ECO:0007669"/>
    <property type="project" value="InterPro"/>
</dbReference>
<evidence type="ECO:0000313" key="7">
    <source>
        <dbReference type="EMBL" id="SNS75910.1"/>
    </source>
</evidence>
<feature type="domain" description="ABC transporter" evidence="6">
    <location>
        <begin position="16"/>
        <end position="266"/>
    </location>
</feature>
<dbReference type="InterPro" id="IPR017871">
    <property type="entry name" value="ABC_transporter-like_CS"/>
</dbReference>
<evidence type="ECO:0000256" key="5">
    <source>
        <dbReference type="SAM" id="MobiDB-lite"/>
    </source>
</evidence>
<evidence type="ECO:0000313" key="8">
    <source>
        <dbReference type="Proteomes" id="UP000198280"/>
    </source>
</evidence>
<dbReference type="InterPro" id="IPR050319">
    <property type="entry name" value="ABC_transp_ATP-bind"/>
</dbReference>
<dbReference type="AlphaFoldDB" id="A0A239H3F2"/>
<dbReference type="Pfam" id="PF08352">
    <property type="entry name" value="oligo_HPY"/>
    <property type="match status" value="1"/>
</dbReference>
<dbReference type="Proteomes" id="UP000198280">
    <property type="component" value="Unassembled WGS sequence"/>
</dbReference>
<gene>
    <name evidence="7" type="ORF">SAMN05216252_108176</name>
</gene>
<keyword evidence="3" id="KW-0547">Nucleotide-binding</keyword>
<dbReference type="RefSeq" id="WP_089225033.1">
    <property type="nucleotide sequence ID" value="NZ_FZOF01000008.1"/>
</dbReference>
<keyword evidence="4 7" id="KW-0067">ATP-binding</keyword>
<organism evidence="7 8">
    <name type="scientific">Actinacidiphila glaucinigra</name>
    <dbReference type="NCBI Taxonomy" id="235986"/>
    <lineage>
        <taxon>Bacteria</taxon>
        <taxon>Bacillati</taxon>
        <taxon>Actinomycetota</taxon>
        <taxon>Actinomycetes</taxon>
        <taxon>Kitasatosporales</taxon>
        <taxon>Streptomycetaceae</taxon>
        <taxon>Actinacidiphila</taxon>
    </lineage>
</organism>
<dbReference type="InterPro" id="IPR013563">
    <property type="entry name" value="Oligopep_ABC_C"/>
</dbReference>
<protein>
    <submittedName>
        <fullName evidence="7">Peptide/nickel transport system ATP-binding protein</fullName>
    </submittedName>
</protein>
<evidence type="ECO:0000256" key="4">
    <source>
        <dbReference type="ARBA" id="ARBA00022840"/>
    </source>
</evidence>
<dbReference type="PROSITE" id="PS50893">
    <property type="entry name" value="ABC_TRANSPORTER_2"/>
    <property type="match status" value="1"/>
</dbReference>
<dbReference type="SMART" id="SM00382">
    <property type="entry name" value="AAA"/>
    <property type="match status" value="1"/>
</dbReference>
<dbReference type="PROSITE" id="PS00211">
    <property type="entry name" value="ABC_TRANSPORTER_1"/>
    <property type="match status" value="1"/>
</dbReference>
<proteinExistence type="inferred from homology"/>
<dbReference type="NCBIfam" id="TIGR01727">
    <property type="entry name" value="oligo_HPY"/>
    <property type="match status" value="1"/>
</dbReference>
<dbReference type="EMBL" id="FZOF01000008">
    <property type="protein sequence ID" value="SNS75910.1"/>
    <property type="molecule type" value="Genomic_DNA"/>
</dbReference>
<dbReference type="GO" id="GO:0015833">
    <property type="term" value="P:peptide transport"/>
    <property type="evidence" value="ECO:0007669"/>
    <property type="project" value="InterPro"/>
</dbReference>
<dbReference type="OrthoDB" id="3326974at2"/>
<dbReference type="PANTHER" id="PTHR43776:SF7">
    <property type="entry name" value="D,D-DIPEPTIDE TRANSPORT ATP-BINDING PROTEIN DDPF-RELATED"/>
    <property type="match status" value="1"/>
</dbReference>
<evidence type="ECO:0000256" key="2">
    <source>
        <dbReference type="ARBA" id="ARBA00022448"/>
    </source>
</evidence>
<dbReference type="PANTHER" id="PTHR43776">
    <property type="entry name" value="TRANSPORT ATP-BINDING PROTEIN"/>
    <property type="match status" value="1"/>
</dbReference>
<reference evidence="7 8" key="1">
    <citation type="submission" date="2017-06" db="EMBL/GenBank/DDBJ databases">
        <authorList>
            <person name="Kim H.J."/>
            <person name="Triplett B.A."/>
        </authorList>
    </citation>
    <scope>NUCLEOTIDE SEQUENCE [LARGE SCALE GENOMIC DNA]</scope>
    <source>
        <strain evidence="7 8">CGMCC 4.1858</strain>
    </source>
</reference>
<comment type="similarity">
    <text evidence="1">Belongs to the ABC transporter superfamily.</text>
</comment>
<dbReference type="GO" id="GO:0005524">
    <property type="term" value="F:ATP binding"/>
    <property type="evidence" value="ECO:0007669"/>
    <property type="project" value="UniProtKB-KW"/>
</dbReference>
<accession>A0A239H3F2</accession>
<dbReference type="CDD" id="cd03257">
    <property type="entry name" value="ABC_NikE_OppD_transporters"/>
    <property type="match status" value="1"/>
</dbReference>
<dbReference type="Gene3D" id="3.40.50.300">
    <property type="entry name" value="P-loop containing nucleotide triphosphate hydrolases"/>
    <property type="match status" value="1"/>
</dbReference>
<dbReference type="InterPro" id="IPR003593">
    <property type="entry name" value="AAA+_ATPase"/>
</dbReference>